<keyword evidence="3" id="KW-1185">Reference proteome</keyword>
<feature type="chain" id="PRO_5018546615" evidence="1">
    <location>
        <begin position="29"/>
        <end position="148"/>
    </location>
</feature>
<dbReference type="EMBL" id="RSDW01000001">
    <property type="protein sequence ID" value="RSL18230.1"/>
    <property type="molecule type" value="Genomic_DNA"/>
</dbReference>
<comment type="caution">
    <text evidence="2">The sequence shown here is derived from an EMBL/GenBank/DDBJ whole genome shotgun (WGS) entry which is preliminary data.</text>
</comment>
<proteinExistence type="predicted"/>
<feature type="signal peptide" evidence="1">
    <location>
        <begin position="1"/>
        <end position="28"/>
    </location>
</feature>
<dbReference type="PANTHER" id="PTHR40269:SF1">
    <property type="entry name" value="OUTER MEMBRANE PROTEIN"/>
    <property type="match status" value="1"/>
</dbReference>
<reference evidence="2 3" key="1">
    <citation type="submission" date="2018-12" db="EMBL/GenBank/DDBJ databases">
        <title>Sequencing of bacterial isolates from soil warming experiment in Harvard Forest, Massachusetts, USA.</title>
        <authorList>
            <person name="Deangelis K."/>
        </authorList>
    </citation>
    <scope>NUCLEOTIDE SEQUENCE [LARGE SCALE GENOMIC DNA]</scope>
    <source>
        <strain evidence="2 3">EB153</strain>
    </source>
</reference>
<dbReference type="RefSeq" id="WP_125486617.1">
    <property type="nucleotide sequence ID" value="NZ_RSDW01000001.1"/>
</dbReference>
<dbReference type="OrthoDB" id="122586at2"/>
<dbReference type="PANTHER" id="PTHR40269">
    <property type="entry name" value="OUTER MEMBRANE PROTEIN-RELATED"/>
    <property type="match status" value="1"/>
</dbReference>
<protein>
    <submittedName>
        <fullName evidence="2">Uncharacterized protein DUF3300</fullName>
    </submittedName>
</protein>
<keyword evidence="1" id="KW-0732">Signal</keyword>
<sequence length="148" mass="15949">MFLRKVLAIALLVSVGSLWSGTAASAQAMPTPDQLKQLLAPVALFPDALLAQICAASTDPQQILDAQDWLHRNSNLQQAALTDAAQREGFDPAFVSLMSFPTVLDMMATNIDDYAALGVAFKADQPAVMSAIQTLRQDCVFEGRARQQ</sequence>
<dbReference type="Pfam" id="PF11737">
    <property type="entry name" value="DUF3300"/>
    <property type="match status" value="1"/>
</dbReference>
<organism evidence="2 3">
    <name type="scientific">Edaphobacter aggregans</name>
    <dbReference type="NCBI Taxonomy" id="570835"/>
    <lineage>
        <taxon>Bacteria</taxon>
        <taxon>Pseudomonadati</taxon>
        <taxon>Acidobacteriota</taxon>
        <taxon>Terriglobia</taxon>
        <taxon>Terriglobales</taxon>
        <taxon>Acidobacteriaceae</taxon>
        <taxon>Edaphobacter</taxon>
    </lineage>
</organism>
<name>A0A3R9R571_9BACT</name>
<dbReference type="AlphaFoldDB" id="A0A3R9R571"/>
<accession>A0A3R9R571</accession>
<gene>
    <name evidence="2" type="ORF">EDE15_3788</name>
</gene>
<evidence type="ECO:0000313" key="2">
    <source>
        <dbReference type="EMBL" id="RSL18230.1"/>
    </source>
</evidence>
<evidence type="ECO:0000256" key="1">
    <source>
        <dbReference type="SAM" id="SignalP"/>
    </source>
</evidence>
<dbReference type="InterPro" id="IPR021728">
    <property type="entry name" value="DUF3300"/>
</dbReference>
<evidence type="ECO:0000313" key="3">
    <source>
        <dbReference type="Proteomes" id="UP000269669"/>
    </source>
</evidence>
<dbReference type="Proteomes" id="UP000269669">
    <property type="component" value="Unassembled WGS sequence"/>
</dbReference>